<dbReference type="EMBL" id="GBRH01236804">
    <property type="protein sequence ID" value="JAD61091.1"/>
    <property type="molecule type" value="Transcribed_RNA"/>
</dbReference>
<sequence>MTSLSSKHTRPLKRKDWHHSKS</sequence>
<reference evidence="2" key="1">
    <citation type="submission" date="2014-09" db="EMBL/GenBank/DDBJ databases">
        <authorList>
            <person name="Magalhaes I.L.F."/>
            <person name="Oliveira U."/>
            <person name="Santos F.R."/>
            <person name="Vidigal T.H.D.A."/>
            <person name="Brescovit A.D."/>
            <person name="Santos A.J."/>
        </authorList>
    </citation>
    <scope>NUCLEOTIDE SEQUENCE</scope>
    <source>
        <tissue evidence="2">Shoot tissue taken approximately 20 cm above the soil surface</tissue>
    </source>
</reference>
<proteinExistence type="predicted"/>
<reference evidence="2" key="2">
    <citation type="journal article" date="2015" name="Data Brief">
        <title>Shoot transcriptome of the giant reed, Arundo donax.</title>
        <authorList>
            <person name="Barrero R.A."/>
            <person name="Guerrero F.D."/>
            <person name="Moolhuijzen P."/>
            <person name="Goolsby J.A."/>
            <person name="Tidwell J."/>
            <person name="Bellgard S.E."/>
            <person name="Bellgard M.I."/>
        </authorList>
    </citation>
    <scope>NUCLEOTIDE SEQUENCE</scope>
    <source>
        <tissue evidence="2">Shoot tissue taken approximately 20 cm above the soil surface</tissue>
    </source>
</reference>
<organism evidence="2">
    <name type="scientific">Arundo donax</name>
    <name type="common">Giant reed</name>
    <name type="synonym">Donax arundinaceus</name>
    <dbReference type="NCBI Taxonomy" id="35708"/>
    <lineage>
        <taxon>Eukaryota</taxon>
        <taxon>Viridiplantae</taxon>
        <taxon>Streptophyta</taxon>
        <taxon>Embryophyta</taxon>
        <taxon>Tracheophyta</taxon>
        <taxon>Spermatophyta</taxon>
        <taxon>Magnoliopsida</taxon>
        <taxon>Liliopsida</taxon>
        <taxon>Poales</taxon>
        <taxon>Poaceae</taxon>
        <taxon>PACMAD clade</taxon>
        <taxon>Arundinoideae</taxon>
        <taxon>Arundineae</taxon>
        <taxon>Arundo</taxon>
    </lineage>
</organism>
<feature type="compositionally biased region" description="Basic residues" evidence="1">
    <location>
        <begin position="7"/>
        <end position="22"/>
    </location>
</feature>
<protein>
    <submittedName>
        <fullName evidence="2">Uncharacterized protein</fullName>
    </submittedName>
</protein>
<accession>A0A0A9BCR2</accession>
<dbReference type="AlphaFoldDB" id="A0A0A9BCR2"/>
<name>A0A0A9BCR2_ARUDO</name>
<evidence type="ECO:0000313" key="2">
    <source>
        <dbReference type="EMBL" id="JAD61091.1"/>
    </source>
</evidence>
<evidence type="ECO:0000256" key="1">
    <source>
        <dbReference type="SAM" id="MobiDB-lite"/>
    </source>
</evidence>
<feature type="region of interest" description="Disordered" evidence="1">
    <location>
        <begin position="1"/>
        <end position="22"/>
    </location>
</feature>